<dbReference type="PANTHER" id="PTHR36974:SF1">
    <property type="entry name" value="DOXX FAMILY MEMBRANE PROTEIN"/>
    <property type="match status" value="1"/>
</dbReference>
<name>A0A2S6N3R1_9HYPH</name>
<dbReference type="OrthoDB" id="8856615at2"/>
<comment type="caution">
    <text evidence="5">The sequence shown here is derived from an EMBL/GenBank/DDBJ whole genome shotgun (WGS) entry which is preliminary data.</text>
</comment>
<reference evidence="5 6" key="1">
    <citation type="journal article" date="2018" name="Arch. Microbiol.">
        <title>New insights into the metabolic potential of the phototrophic purple bacterium Rhodopila globiformis DSM 161(T) from its draft genome sequence and evidence for a vanadium-dependent nitrogenase.</title>
        <authorList>
            <person name="Imhoff J.F."/>
            <person name="Rahn T."/>
            <person name="Kunzel S."/>
            <person name="Neulinger S.C."/>
        </authorList>
    </citation>
    <scope>NUCLEOTIDE SEQUENCE [LARGE SCALE GENOMIC DNA]</scope>
    <source>
        <strain evidence="5 6">DSM 16996</strain>
    </source>
</reference>
<dbReference type="InterPro" id="IPR032808">
    <property type="entry name" value="DoxX"/>
</dbReference>
<evidence type="ECO:0000256" key="2">
    <source>
        <dbReference type="ARBA" id="ARBA00022692"/>
    </source>
</evidence>
<evidence type="ECO:0000256" key="3">
    <source>
        <dbReference type="ARBA" id="ARBA00022989"/>
    </source>
</evidence>
<dbReference type="Pfam" id="PF13564">
    <property type="entry name" value="DoxX_2"/>
    <property type="match status" value="1"/>
</dbReference>
<protein>
    <recommendedName>
        <fullName evidence="7">DoxX family protein</fullName>
    </recommendedName>
</protein>
<evidence type="ECO:0000313" key="5">
    <source>
        <dbReference type="EMBL" id="PPQ29258.1"/>
    </source>
</evidence>
<dbReference type="GO" id="GO:0016020">
    <property type="term" value="C:membrane"/>
    <property type="evidence" value="ECO:0007669"/>
    <property type="project" value="UniProtKB-SubCell"/>
</dbReference>
<organism evidence="5 6">
    <name type="scientific">Rhodoblastus sphagnicola</name>
    <dbReference type="NCBI Taxonomy" id="333368"/>
    <lineage>
        <taxon>Bacteria</taxon>
        <taxon>Pseudomonadati</taxon>
        <taxon>Pseudomonadota</taxon>
        <taxon>Alphaproteobacteria</taxon>
        <taxon>Hyphomicrobiales</taxon>
        <taxon>Rhodoblastaceae</taxon>
        <taxon>Rhodoblastus</taxon>
    </lineage>
</organism>
<keyword evidence="6" id="KW-1185">Reference proteome</keyword>
<dbReference type="RefSeq" id="WP_104508803.1">
    <property type="nucleotide sequence ID" value="NZ_JACIGC010000010.1"/>
</dbReference>
<dbReference type="PANTHER" id="PTHR36974">
    <property type="entry name" value="MEMBRANE PROTEIN-RELATED"/>
    <property type="match status" value="1"/>
</dbReference>
<sequence length="134" mass="14774">MTTLRTLARTAVALLFFTSGLGHLFAPSFFLAIMPPSLPLHREAVFISGVFELLGAVGLMIPSLRRASGLGLFVLTILVTPANIYMWWRADLFPQFSSTLLFWRLPAQLVLLGLIYWAAIPPPTPFRSGASMPQ</sequence>
<evidence type="ECO:0000256" key="4">
    <source>
        <dbReference type="ARBA" id="ARBA00023136"/>
    </source>
</evidence>
<dbReference type="EMBL" id="NHSJ01000096">
    <property type="protein sequence ID" value="PPQ29258.1"/>
    <property type="molecule type" value="Genomic_DNA"/>
</dbReference>
<keyword evidence="3" id="KW-1133">Transmembrane helix</keyword>
<accession>A0A2S6N3R1</accession>
<comment type="subcellular location">
    <subcellularLocation>
        <location evidence="1">Membrane</location>
        <topology evidence="1">Multi-pass membrane protein</topology>
    </subcellularLocation>
</comment>
<evidence type="ECO:0000313" key="6">
    <source>
        <dbReference type="Proteomes" id="UP000239089"/>
    </source>
</evidence>
<dbReference type="Proteomes" id="UP000239089">
    <property type="component" value="Unassembled WGS sequence"/>
</dbReference>
<dbReference type="AlphaFoldDB" id="A0A2S6N3R1"/>
<keyword evidence="4" id="KW-0472">Membrane</keyword>
<proteinExistence type="predicted"/>
<gene>
    <name evidence="5" type="ORF">CCR94_15715</name>
</gene>
<keyword evidence="2" id="KW-0812">Transmembrane</keyword>
<evidence type="ECO:0008006" key="7">
    <source>
        <dbReference type="Google" id="ProtNLM"/>
    </source>
</evidence>
<evidence type="ECO:0000256" key="1">
    <source>
        <dbReference type="ARBA" id="ARBA00004141"/>
    </source>
</evidence>